<comment type="caution">
    <text evidence="1">The sequence shown here is derived from an EMBL/GenBank/DDBJ whole genome shotgun (WGS) entry which is preliminary data.</text>
</comment>
<name>A0A840P8L7_9ACTN</name>
<dbReference type="Pfam" id="PF04672">
    <property type="entry name" value="Methyltransf_19"/>
    <property type="match status" value="1"/>
</dbReference>
<dbReference type="InterPro" id="IPR029063">
    <property type="entry name" value="SAM-dependent_MTases_sf"/>
</dbReference>
<evidence type="ECO:0000313" key="1">
    <source>
        <dbReference type="EMBL" id="MBB5135339.1"/>
    </source>
</evidence>
<reference evidence="1 2" key="1">
    <citation type="submission" date="2020-08" db="EMBL/GenBank/DDBJ databases">
        <title>Genomic Encyclopedia of Type Strains, Phase IV (KMG-IV): sequencing the most valuable type-strain genomes for metagenomic binning, comparative biology and taxonomic classification.</title>
        <authorList>
            <person name="Goeker M."/>
        </authorList>
    </citation>
    <scope>NUCLEOTIDE SEQUENCE [LARGE SCALE GENOMIC DNA]</scope>
    <source>
        <strain evidence="1 2">DSM 45615</strain>
    </source>
</reference>
<dbReference type="InterPro" id="IPR006764">
    <property type="entry name" value="SAM_dep_MeTrfase_SAV2177_type"/>
</dbReference>
<dbReference type="GO" id="GO:0008168">
    <property type="term" value="F:methyltransferase activity"/>
    <property type="evidence" value="ECO:0007669"/>
    <property type="project" value="UniProtKB-KW"/>
</dbReference>
<dbReference type="CDD" id="cd02440">
    <property type="entry name" value="AdoMet_MTases"/>
    <property type="match status" value="1"/>
</dbReference>
<protein>
    <submittedName>
        <fullName evidence="1">SAM-dependent methyltransferase</fullName>
    </submittedName>
</protein>
<dbReference type="SUPFAM" id="SSF53335">
    <property type="entry name" value="S-adenosyl-L-methionine-dependent methyltransferases"/>
    <property type="match status" value="1"/>
</dbReference>
<dbReference type="Proteomes" id="UP000578449">
    <property type="component" value="Unassembled WGS sequence"/>
</dbReference>
<accession>A0A840P8L7</accession>
<keyword evidence="1" id="KW-0808">Transferase</keyword>
<dbReference type="AlphaFoldDB" id="A0A840P8L7"/>
<evidence type="ECO:0000313" key="2">
    <source>
        <dbReference type="Proteomes" id="UP000578449"/>
    </source>
</evidence>
<dbReference type="PIRSF" id="PIRSF017393">
    <property type="entry name" value="MTase_SAV2177"/>
    <property type="match status" value="1"/>
</dbReference>
<keyword evidence="2" id="KW-1185">Reference proteome</keyword>
<keyword evidence="1" id="KW-0489">Methyltransferase</keyword>
<proteinExistence type="predicted"/>
<dbReference type="RefSeq" id="WP_185052267.1">
    <property type="nucleotide sequence ID" value="NZ_BAABIX010000015.1"/>
</dbReference>
<gene>
    <name evidence="1" type="ORF">HNP84_005075</name>
</gene>
<sequence>MSDDEQDAVARETAPPGIDITTPSVARVYDFMLQGKDNYASDRRVAEMALKIAPDAPAAARAGRRFLRRAVRYMASEAGIRQFLDIGSGLPTQGNVHEIAKEVAPDARVVYVDIDPIVLVHGQALLTKTSGTAVVAGDVRRPEQILDNPRVREYIDLDQPLGLLFFAILHHLNDDEDPAGVAARYLDALAPGSHVAISHFHNPGPSMPEVAEQTATAEKLFNEHLGTGRWRTREEILSFFGDLELVDPGLVPVAEWRPEPGEHSEQGITYHTFVGGVGRKR</sequence>
<organism evidence="1 2">
    <name type="scientific">Thermocatellispora tengchongensis</name>
    <dbReference type="NCBI Taxonomy" id="1073253"/>
    <lineage>
        <taxon>Bacteria</taxon>
        <taxon>Bacillati</taxon>
        <taxon>Actinomycetota</taxon>
        <taxon>Actinomycetes</taxon>
        <taxon>Streptosporangiales</taxon>
        <taxon>Streptosporangiaceae</taxon>
        <taxon>Thermocatellispora</taxon>
    </lineage>
</organism>
<dbReference type="GO" id="GO:0032259">
    <property type="term" value="P:methylation"/>
    <property type="evidence" value="ECO:0007669"/>
    <property type="project" value="UniProtKB-KW"/>
</dbReference>
<dbReference type="EMBL" id="JACHGN010000010">
    <property type="protein sequence ID" value="MBB5135339.1"/>
    <property type="molecule type" value="Genomic_DNA"/>
</dbReference>
<dbReference type="Gene3D" id="3.40.50.150">
    <property type="entry name" value="Vaccinia Virus protein VP39"/>
    <property type="match status" value="1"/>
</dbReference>